<name>A0AB35MUX8_VIBSP</name>
<dbReference type="SUPFAM" id="SSF56399">
    <property type="entry name" value="ADP-ribosylation"/>
    <property type="match status" value="1"/>
</dbReference>
<gene>
    <name evidence="1" type="ORF">Q8W42_07380</name>
</gene>
<evidence type="ECO:0000313" key="2">
    <source>
        <dbReference type="Proteomes" id="UP001177935"/>
    </source>
</evidence>
<organism evidence="1 2">
    <name type="scientific">Vibrio splendidus</name>
    <dbReference type="NCBI Taxonomy" id="29497"/>
    <lineage>
        <taxon>Bacteria</taxon>
        <taxon>Pseudomonadati</taxon>
        <taxon>Pseudomonadota</taxon>
        <taxon>Gammaproteobacteria</taxon>
        <taxon>Vibrionales</taxon>
        <taxon>Vibrionaceae</taxon>
        <taxon>Vibrio</taxon>
    </lineage>
</organism>
<dbReference type="Proteomes" id="UP001177935">
    <property type="component" value="Unassembled WGS sequence"/>
</dbReference>
<accession>A0AB35MUX8</accession>
<comment type="caution">
    <text evidence="1">The sequence shown here is derived from an EMBL/GenBank/DDBJ whole genome shotgun (WGS) entry which is preliminary data.</text>
</comment>
<reference evidence="1" key="1">
    <citation type="submission" date="2023-07" db="EMBL/GenBank/DDBJ databases">
        <title>Genome content predicts the carbon catabolic preferences of heterotrophic bacteria.</title>
        <authorList>
            <person name="Gralka M."/>
        </authorList>
    </citation>
    <scope>NUCLEOTIDE SEQUENCE</scope>
    <source>
        <strain evidence="1">6E02</strain>
    </source>
</reference>
<proteinExistence type="predicted"/>
<protein>
    <submittedName>
        <fullName evidence="1">Uncharacterized protein</fullName>
    </submittedName>
</protein>
<sequence>MSEMLLGTHGTSRTRADSIRKQGFTTSKCGRHGQGIYMWCADTDLADATQLAYHFVKTVQRQYLNDNDPSPKVLKCQINVNNGIYMDLESKDYYDMFKAHLRENIDILQDRRYGNPYQRASKVVDSFVKSIEEIVNSKITVVRTKTDVPRTYLTEHLNLPNRIPNELYWLDVKQASCYVVREFSCIPTTGIDNVA</sequence>
<dbReference type="AlphaFoldDB" id="A0AB35MUX8"/>
<dbReference type="EMBL" id="JAUYVL010000003">
    <property type="protein sequence ID" value="MDP2500524.1"/>
    <property type="molecule type" value="Genomic_DNA"/>
</dbReference>
<evidence type="ECO:0000313" key="1">
    <source>
        <dbReference type="EMBL" id="MDP2500524.1"/>
    </source>
</evidence>
<dbReference type="RefSeq" id="WP_133153588.1">
    <property type="nucleotide sequence ID" value="NZ_CAWNUI010000002.1"/>
</dbReference>